<feature type="transmembrane region" description="Helical" evidence="5">
    <location>
        <begin position="21"/>
        <end position="44"/>
    </location>
</feature>
<evidence type="ECO:0000256" key="3">
    <source>
        <dbReference type="PROSITE-ProRule" id="PRU00289"/>
    </source>
</evidence>
<keyword evidence="5" id="KW-0472">Membrane</keyword>
<accession>A0A1H9TPA0</accession>
<dbReference type="EMBL" id="FOHA01000015">
    <property type="protein sequence ID" value="SER99006.1"/>
    <property type="molecule type" value="Genomic_DNA"/>
</dbReference>
<evidence type="ECO:0000256" key="2">
    <source>
        <dbReference type="ARBA" id="ARBA00022840"/>
    </source>
</evidence>
<evidence type="ECO:0000259" key="6">
    <source>
        <dbReference type="PROSITE" id="PS50901"/>
    </source>
</evidence>
<keyword evidence="5" id="KW-0812">Transmembrane</keyword>
<evidence type="ECO:0000313" key="7">
    <source>
        <dbReference type="EMBL" id="SER99006.1"/>
    </source>
</evidence>
<dbReference type="PANTHER" id="PTHR22683">
    <property type="entry name" value="SPORULATION PROTEIN RELATED"/>
    <property type="match status" value="1"/>
</dbReference>
<feature type="transmembrane region" description="Helical" evidence="5">
    <location>
        <begin position="64"/>
        <end position="94"/>
    </location>
</feature>
<evidence type="ECO:0000313" key="8">
    <source>
        <dbReference type="Proteomes" id="UP000198948"/>
    </source>
</evidence>
<dbReference type="GO" id="GO:0005524">
    <property type="term" value="F:ATP binding"/>
    <property type="evidence" value="ECO:0007669"/>
    <property type="project" value="UniProtKB-UniRule"/>
</dbReference>
<dbReference type="OrthoDB" id="9807790at2"/>
<feature type="region of interest" description="Disordered" evidence="4">
    <location>
        <begin position="464"/>
        <end position="487"/>
    </location>
</feature>
<dbReference type="Pfam" id="PF01580">
    <property type="entry name" value="FtsK_SpoIIIE"/>
    <property type="match status" value="1"/>
</dbReference>
<dbReference type="GO" id="GO:0003677">
    <property type="term" value="F:DNA binding"/>
    <property type="evidence" value="ECO:0007669"/>
    <property type="project" value="InterPro"/>
</dbReference>
<dbReference type="Gene3D" id="3.40.50.300">
    <property type="entry name" value="P-loop containing nucleotide triphosphate hydrolases"/>
    <property type="match status" value="1"/>
</dbReference>
<dbReference type="InterPro" id="IPR027417">
    <property type="entry name" value="P-loop_NTPase"/>
</dbReference>
<organism evidence="7 8">
    <name type="scientific">Isobaculum melis</name>
    <dbReference type="NCBI Taxonomy" id="142588"/>
    <lineage>
        <taxon>Bacteria</taxon>
        <taxon>Bacillati</taxon>
        <taxon>Bacillota</taxon>
        <taxon>Bacilli</taxon>
        <taxon>Lactobacillales</taxon>
        <taxon>Carnobacteriaceae</taxon>
        <taxon>Isobaculum</taxon>
    </lineage>
</organism>
<keyword evidence="8" id="KW-1185">Reference proteome</keyword>
<dbReference type="AlphaFoldDB" id="A0A1H9TPA0"/>
<keyword evidence="2 3" id="KW-0067">ATP-binding</keyword>
<feature type="compositionally biased region" description="Basic and acidic residues" evidence="4">
    <location>
        <begin position="467"/>
        <end position="487"/>
    </location>
</feature>
<reference evidence="7 8" key="1">
    <citation type="submission" date="2016-10" db="EMBL/GenBank/DDBJ databases">
        <authorList>
            <person name="de Groot N.N."/>
        </authorList>
    </citation>
    <scope>NUCLEOTIDE SEQUENCE [LARGE SCALE GENOMIC DNA]</scope>
    <source>
        <strain evidence="7 8">DSM 13760</strain>
    </source>
</reference>
<dbReference type="STRING" id="142588.SAMN04488559_11539"/>
<feature type="domain" description="FtsK" evidence="6">
    <location>
        <begin position="215"/>
        <end position="396"/>
    </location>
</feature>
<name>A0A1H9TPA0_9LACT</name>
<dbReference type="InterPro" id="IPR002543">
    <property type="entry name" value="FtsK_dom"/>
</dbReference>
<evidence type="ECO:0000256" key="4">
    <source>
        <dbReference type="SAM" id="MobiDB-lite"/>
    </source>
</evidence>
<dbReference type="SUPFAM" id="SSF52540">
    <property type="entry name" value="P-loop containing nucleoside triphosphate hydrolases"/>
    <property type="match status" value="1"/>
</dbReference>
<evidence type="ECO:0000256" key="5">
    <source>
        <dbReference type="SAM" id="Phobius"/>
    </source>
</evidence>
<dbReference type="PROSITE" id="PS50901">
    <property type="entry name" value="FTSK"/>
    <property type="match status" value="1"/>
</dbReference>
<evidence type="ECO:0000256" key="1">
    <source>
        <dbReference type="ARBA" id="ARBA00022741"/>
    </source>
</evidence>
<dbReference type="Proteomes" id="UP000198948">
    <property type="component" value="Unassembled WGS sequence"/>
</dbReference>
<protein>
    <submittedName>
        <fullName evidence="7">FtsK/SpoIIIE family protein</fullName>
    </submittedName>
</protein>
<proteinExistence type="predicted"/>
<gene>
    <name evidence="7" type="ORF">SAMN04488559_11539</name>
</gene>
<feature type="binding site" evidence="3">
    <location>
        <begin position="232"/>
        <end position="239"/>
    </location>
    <ligand>
        <name>ATP</name>
        <dbReference type="ChEBI" id="CHEBI:30616"/>
    </ligand>
</feature>
<sequence length="487" mass="56524">MKLQFIDWKFKGNRVRSNYRNILKDIFSTIFAIPTLIYILAFIYTNFETLRQFTNSNLKDGLFYFGKHMLIAVAIGLFTCSVAFILMYRFWAYIHHIQKLCRMMYSSKYYLVNDREDPNMMASSEKRMVRNLQYFPKLYFWRTREYVNITIQLDGSKFNQDYRELADRFEQMFALSLVETEERNGFYTYKMLPNASKYRLHISEIIPNGYRIRLSKHFVWDISKLPHALITGGTGGGKSRFMIALIKGFIEMRADVRVIDPKLSALSDLSRIMPNVAYTTDGILELVEKTVKEMNDRQLEMKTKENYISGNDFTHYNMQPIILVIDEYVAFMDGLPKKQKDIFASNVLQITLKGREAGVFIVLATQRPDTTSLAGSVRDNLGLRVTLGEMKPDGYRMVFGTTEQKLRNKKGLGRGYIYQNGDSLIREFFAPLVPDSYNMMNEFARMLDVEPCAFSAQAVKASMSANTEREPSGELEVKQVIHGRKNE</sequence>
<keyword evidence="1 3" id="KW-0547">Nucleotide-binding</keyword>
<dbReference type="RefSeq" id="WP_092653205.1">
    <property type="nucleotide sequence ID" value="NZ_FOHA01000015.1"/>
</dbReference>
<dbReference type="InterPro" id="IPR050206">
    <property type="entry name" value="FtsK/SpoIIIE/SftA"/>
</dbReference>
<dbReference type="PANTHER" id="PTHR22683:SF47">
    <property type="entry name" value="FTSK DOMAIN-CONTAINING PROTEIN YDCQ"/>
    <property type="match status" value="1"/>
</dbReference>
<keyword evidence="5" id="KW-1133">Transmembrane helix</keyword>